<evidence type="ECO:0000313" key="3">
    <source>
        <dbReference type="EMBL" id="HIX74839.1"/>
    </source>
</evidence>
<sequence>MIYRFLMLSDEVDDFKREIRIDSEATFLDLRNIILDSVKYSKDQMDSFFICDDDWSKRTEVTLVEMDTTSDEDSYTMAETHLDELIEEEGQRLLFVFDNMTERAFFMELREIIPGQDLKEAVCTKSVGNAPAQLISFDEFESKNSGSSDLGEDFYGDSEYDIDELDREGFEGLGDGPMDNPYDDDRY</sequence>
<evidence type="ECO:0000259" key="2">
    <source>
        <dbReference type="Pfam" id="PF07929"/>
    </source>
</evidence>
<dbReference type="EMBL" id="DXEL01000050">
    <property type="protein sequence ID" value="HIX74839.1"/>
    <property type="molecule type" value="Genomic_DNA"/>
</dbReference>
<reference evidence="3" key="1">
    <citation type="journal article" date="2021" name="PeerJ">
        <title>Extensive microbial diversity within the chicken gut microbiome revealed by metagenomics and culture.</title>
        <authorList>
            <person name="Gilroy R."/>
            <person name="Ravi A."/>
            <person name="Getino M."/>
            <person name="Pursley I."/>
            <person name="Horton D.L."/>
            <person name="Alikhan N.F."/>
            <person name="Baker D."/>
            <person name="Gharbi K."/>
            <person name="Hall N."/>
            <person name="Watson M."/>
            <person name="Adriaenssens E.M."/>
            <person name="Foster-Nyarko E."/>
            <person name="Jarju S."/>
            <person name="Secka A."/>
            <person name="Antonio M."/>
            <person name="Oren A."/>
            <person name="Chaudhuri R.R."/>
            <person name="La Ragione R."/>
            <person name="Hildebrand F."/>
            <person name="Pallen M.J."/>
        </authorList>
    </citation>
    <scope>NUCLEOTIDE SEQUENCE</scope>
    <source>
        <strain evidence="3">ChiGjej6B6-14162</strain>
    </source>
</reference>
<evidence type="ECO:0000256" key="1">
    <source>
        <dbReference type="SAM" id="MobiDB-lite"/>
    </source>
</evidence>
<dbReference type="Gene3D" id="3.10.290.30">
    <property type="entry name" value="MM3350-like"/>
    <property type="match status" value="1"/>
</dbReference>
<comment type="caution">
    <text evidence="3">The sequence shown here is derived from an EMBL/GenBank/DDBJ whole genome shotgun (WGS) entry which is preliminary data.</text>
</comment>
<feature type="region of interest" description="Disordered" evidence="1">
    <location>
        <begin position="165"/>
        <end position="187"/>
    </location>
</feature>
<organism evidence="3 4">
    <name type="scientific">Candidatus Parabacteroides intestinipullorum</name>
    <dbReference type="NCBI Taxonomy" id="2838723"/>
    <lineage>
        <taxon>Bacteria</taxon>
        <taxon>Pseudomonadati</taxon>
        <taxon>Bacteroidota</taxon>
        <taxon>Bacteroidia</taxon>
        <taxon>Bacteroidales</taxon>
        <taxon>Tannerellaceae</taxon>
        <taxon>Parabacteroides</taxon>
    </lineage>
</organism>
<dbReference type="Proteomes" id="UP000886740">
    <property type="component" value="Unassembled WGS sequence"/>
</dbReference>
<protein>
    <recommendedName>
        <fullName evidence="2">Plasmid pRiA4b Orf3-like domain-containing protein</fullName>
    </recommendedName>
</protein>
<dbReference type="SUPFAM" id="SSF159941">
    <property type="entry name" value="MM3350-like"/>
    <property type="match status" value="1"/>
</dbReference>
<dbReference type="AlphaFoldDB" id="A0A9D1X8U8"/>
<name>A0A9D1X8U8_9BACT</name>
<reference evidence="3" key="2">
    <citation type="submission" date="2021-04" db="EMBL/GenBank/DDBJ databases">
        <authorList>
            <person name="Gilroy R."/>
        </authorList>
    </citation>
    <scope>NUCLEOTIDE SEQUENCE</scope>
    <source>
        <strain evidence="3">ChiGjej6B6-14162</strain>
    </source>
</reference>
<proteinExistence type="predicted"/>
<dbReference type="InterPro" id="IPR024047">
    <property type="entry name" value="MM3350-like_sf"/>
</dbReference>
<dbReference type="Pfam" id="PF07929">
    <property type="entry name" value="PRiA4_ORF3"/>
    <property type="match status" value="1"/>
</dbReference>
<feature type="domain" description="Plasmid pRiA4b Orf3-like" evidence="2">
    <location>
        <begin position="8"/>
        <end position="132"/>
    </location>
</feature>
<accession>A0A9D1X8U8</accession>
<evidence type="ECO:0000313" key="4">
    <source>
        <dbReference type="Proteomes" id="UP000886740"/>
    </source>
</evidence>
<dbReference type="InterPro" id="IPR012912">
    <property type="entry name" value="Plasmid_pRiA4b_Orf3-like"/>
</dbReference>
<gene>
    <name evidence="3" type="ORF">H9977_07385</name>
</gene>